<gene>
    <name evidence="3" type="ORF">B0H16DRAFT_1700119</name>
</gene>
<feature type="signal peptide" evidence="1">
    <location>
        <begin position="1"/>
        <end position="16"/>
    </location>
</feature>
<keyword evidence="1" id="KW-0732">Signal</keyword>
<dbReference type="EMBL" id="JARKIB010000246">
    <property type="protein sequence ID" value="KAJ7719954.1"/>
    <property type="molecule type" value="Genomic_DNA"/>
</dbReference>
<organism evidence="3 4">
    <name type="scientific">Mycena metata</name>
    <dbReference type="NCBI Taxonomy" id="1033252"/>
    <lineage>
        <taxon>Eukaryota</taxon>
        <taxon>Fungi</taxon>
        <taxon>Dikarya</taxon>
        <taxon>Basidiomycota</taxon>
        <taxon>Agaricomycotina</taxon>
        <taxon>Agaricomycetes</taxon>
        <taxon>Agaricomycetidae</taxon>
        <taxon>Agaricales</taxon>
        <taxon>Marasmiineae</taxon>
        <taxon>Mycenaceae</taxon>
        <taxon>Mycena</taxon>
    </lineage>
</organism>
<protein>
    <recommendedName>
        <fullName evidence="2">BTB domain-containing protein</fullName>
    </recommendedName>
</protein>
<dbReference type="PROSITE" id="PS50097">
    <property type="entry name" value="BTB"/>
    <property type="match status" value="1"/>
</dbReference>
<dbReference type="AlphaFoldDB" id="A0AAD7HG35"/>
<dbReference type="InterPro" id="IPR000210">
    <property type="entry name" value="BTB/POZ_dom"/>
</dbReference>
<evidence type="ECO:0000259" key="2">
    <source>
        <dbReference type="PROSITE" id="PS50097"/>
    </source>
</evidence>
<name>A0AAD7HG35_9AGAR</name>
<reference evidence="3" key="1">
    <citation type="submission" date="2023-03" db="EMBL/GenBank/DDBJ databases">
        <title>Massive genome expansion in bonnet fungi (Mycena s.s.) driven by repeated elements and novel gene families across ecological guilds.</title>
        <authorList>
            <consortium name="Lawrence Berkeley National Laboratory"/>
            <person name="Harder C.B."/>
            <person name="Miyauchi S."/>
            <person name="Viragh M."/>
            <person name="Kuo A."/>
            <person name="Thoen E."/>
            <person name="Andreopoulos B."/>
            <person name="Lu D."/>
            <person name="Skrede I."/>
            <person name="Drula E."/>
            <person name="Henrissat B."/>
            <person name="Morin E."/>
            <person name="Kohler A."/>
            <person name="Barry K."/>
            <person name="LaButti K."/>
            <person name="Morin E."/>
            <person name="Salamov A."/>
            <person name="Lipzen A."/>
            <person name="Mereny Z."/>
            <person name="Hegedus B."/>
            <person name="Baldrian P."/>
            <person name="Stursova M."/>
            <person name="Weitz H."/>
            <person name="Taylor A."/>
            <person name="Grigoriev I.V."/>
            <person name="Nagy L.G."/>
            <person name="Martin F."/>
            <person name="Kauserud H."/>
        </authorList>
    </citation>
    <scope>NUCLEOTIDE SEQUENCE</scope>
    <source>
        <strain evidence="3">CBHHK182m</strain>
    </source>
</reference>
<evidence type="ECO:0000313" key="4">
    <source>
        <dbReference type="Proteomes" id="UP001215598"/>
    </source>
</evidence>
<feature type="domain" description="BTB" evidence="2">
    <location>
        <begin position="63"/>
        <end position="130"/>
    </location>
</feature>
<accession>A0AAD7HG35</accession>
<feature type="chain" id="PRO_5042182081" description="BTB domain-containing protein" evidence="1">
    <location>
        <begin position="17"/>
        <end position="258"/>
    </location>
</feature>
<comment type="caution">
    <text evidence="3">The sequence shown here is derived from an EMBL/GenBank/DDBJ whole genome shotgun (WGS) entry which is preliminary data.</text>
</comment>
<dbReference type="Proteomes" id="UP001215598">
    <property type="component" value="Unassembled WGS sequence"/>
</dbReference>
<sequence>MSQLLQGCALSCLGFALLPLRLLSPDHHDHLDSAPLKRTDDPASVNGINAPITRSSNIWMPYGDIILQAEGVQFRVNRDVLARNSVAFEGMFGAPRAGEGNGDEVVEGCPVIPLTDKAGDVELLLTGFYNPFHLKSKPRFEELAASLRLGRKYEASSRRSRSGISGRCVAAEGMEFIRPAPGIFVDLLNLAYENGVYTSVPALAFKCLSTYTAQLFAGIKREDGSRAVLPDATKLTLACALEAIQLFRATIAVAMRGG</sequence>
<proteinExistence type="predicted"/>
<keyword evidence="4" id="KW-1185">Reference proteome</keyword>
<evidence type="ECO:0000256" key="1">
    <source>
        <dbReference type="SAM" id="SignalP"/>
    </source>
</evidence>
<evidence type="ECO:0000313" key="3">
    <source>
        <dbReference type="EMBL" id="KAJ7719954.1"/>
    </source>
</evidence>